<sequence>MKLLDVYEQFFGRKVSCLKIKFCESGIGFVWCDVRWWLARLYRCSGLCGCVIQLLTVLFLRQRLLLLIAVICQQLSDACVATHCEILFTATQHCSMYTRTSRQQ</sequence>
<name>A0ABD2YAJ2_9GENT</name>
<keyword evidence="2" id="KW-1185">Reference proteome</keyword>
<comment type="caution">
    <text evidence="1">The sequence shown here is derived from an EMBL/GenBank/DDBJ whole genome shotgun (WGS) entry which is preliminary data.</text>
</comment>
<proteinExistence type="predicted"/>
<dbReference type="EMBL" id="JBJUIK010000014">
    <property type="protein sequence ID" value="KAL3504046.1"/>
    <property type="molecule type" value="Genomic_DNA"/>
</dbReference>
<evidence type="ECO:0000313" key="2">
    <source>
        <dbReference type="Proteomes" id="UP001630127"/>
    </source>
</evidence>
<dbReference type="Proteomes" id="UP001630127">
    <property type="component" value="Unassembled WGS sequence"/>
</dbReference>
<dbReference type="AlphaFoldDB" id="A0ABD2YAJ2"/>
<protein>
    <submittedName>
        <fullName evidence="1">Uncharacterized protein</fullName>
    </submittedName>
</protein>
<evidence type="ECO:0000313" key="1">
    <source>
        <dbReference type="EMBL" id="KAL3504046.1"/>
    </source>
</evidence>
<gene>
    <name evidence="1" type="ORF">ACH5RR_033887</name>
</gene>
<accession>A0ABD2YAJ2</accession>
<reference evidence="1 2" key="1">
    <citation type="submission" date="2024-11" db="EMBL/GenBank/DDBJ databases">
        <title>A near-complete genome assembly of Cinchona calisaya.</title>
        <authorList>
            <person name="Lian D.C."/>
            <person name="Zhao X.W."/>
            <person name="Wei L."/>
        </authorList>
    </citation>
    <scope>NUCLEOTIDE SEQUENCE [LARGE SCALE GENOMIC DNA]</scope>
    <source>
        <tissue evidence="1">Nenye</tissue>
    </source>
</reference>
<organism evidence="1 2">
    <name type="scientific">Cinchona calisaya</name>
    <dbReference type="NCBI Taxonomy" id="153742"/>
    <lineage>
        <taxon>Eukaryota</taxon>
        <taxon>Viridiplantae</taxon>
        <taxon>Streptophyta</taxon>
        <taxon>Embryophyta</taxon>
        <taxon>Tracheophyta</taxon>
        <taxon>Spermatophyta</taxon>
        <taxon>Magnoliopsida</taxon>
        <taxon>eudicotyledons</taxon>
        <taxon>Gunneridae</taxon>
        <taxon>Pentapetalae</taxon>
        <taxon>asterids</taxon>
        <taxon>lamiids</taxon>
        <taxon>Gentianales</taxon>
        <taxon>Rubiaceae</taxon>
        <taxon>Cinchonoideae</taxon>
        <taxon>Cinchoneae</taxon>
        <taxon>Cinchona</taxon>
    </lineage>
</organism>